<protein>
    <submittedName>
        <fullName evidence="1">Uncharacterized protein</fullName>
    </submittedName>
</protein>
<organism evidence="1 2">
    <name type="scientific">Eumeta variegata</name>
    <name type="common">Bagworm moth</name>
    <name type="synonym">Eumeta japonica</name>
    <dbReference type="NCBI Taxonomy" id="151549"/>
    <lineage>
        <taxon>Eukaryota</taxon>
        <taxon>Metazoa</taxon>
        <taxon>Ecdysozoa</taxon>
        <taxon>Arthropoda</taxon>
        <taxon>Hexapoda</taxon>
        <taxon>Insecta</taxon>
        <taxon>Pterygota</taxon>
        <taxon>Neoptera</taxon>
        <taxon>Endopterygota</taxon>
        <taxon>Lepidoptera</taxon>
        <taxon>Glossata</taxon>
        <taxon>Ditrysia</taxon>
        <taxon>Tineoidea</taxon>
        <taxon>Psychidae</taxon>
        <taxon>Oiketicinae</taxon>
        <taxon>Eumeta</taxon>
    </lineage>
</organism>
<name>A0A4C1V550_EUMVA</name>
<gene>
    <name evidence="1" type="ORF">EVAR_18615_1</name>
</gene>
<evidence type="ECO:0000313" key="1">
    <source>
        <dbReference type="EMBL" id="GBP33134.1"/>
    </source>
</evidence>
<evidence type="ECO:0000313" key="2">
    <source>
        <dbReference type="Proteomes" id="UP000299102"/>
    </source>
</evidence>
<sequence length="168" mass="19396">MKLFLYGSSTLIDRGIEPRTCVLGTVEDYRHRDNVRDRQLKAFRSVWFTRSEDETSFLNSAVVRVAPGTSRNDSLLVTALRHDIRRCQQFCTCIGHSITAQRTKLCRSELPMNDVLRRHNSPRPFLLLPRFSILRHCDAFVTNFTAAEFHPMCCTCRCSRLVLSLYPA</sequence>
<accession>A0A4C1V550</accession>
<dbReference type="Proteomes" id="UP000299102">
    <property type="component" value="Unassembled WGS sequence"/>
</dbReference>
<reference evidence="1 2" key="1">
    <citation type="journal article" date="2019" name="Commun. Biol.">
        <title>The bagworm genome reveals a unique fibroin gene that provides high tensile strength.</title>
        <authorList>
            <person name="Kono N."/>
            <person name="Nakamura H."/>
            <person name="Ohtoshi R."/>
            <person name="Tomita M."/>
            <person name="Numata K."/>
            <person name="Arakawa K."/>
        </authorList>
    </citation>
    <scope>NUCLEOTIDE SEQUENCE [LARGE SCALE GENOMIC DNA]</scope>
</reference>
<dbReference type="AlphaFoldDB" id="A0A4C1V550"/>
<dbReference type="EMBL" id="BGZK01000269">
    <property type="protein sequence ID" value="GBP33134.1"/>
    <property type="molecule type" value="Genomic_DNA"/>
</dbReference>
<proteinExistence type="predicted"/>
<comment type="caution">
    <text evidence="1">The sequence shown here is derived from an EMBL/GenBank/DDBJ whole genome shotgun (WGS) entry which is preliminary data.</text>
</comment>
<keyword evidence="2" id="KW-1185">Reference proteome</keyword>